<keyword evidence="2" id="KW-1185">Reference proteome</keyword>
<sequence length="388" mass="43197">MTAVVAIILASCFWALLIHTIGSISLVDGNVVLNSAETRTSNHQQWLDYIKATSDMMPWNTSLPAKFTQPTPQKKEVVISDHGLHGEKTLVVDQNDRGCFSSIQAAVDSVRNWSESRTVILIRKGIYREKVLIPKEKERITFLGEPGSTVIQWNSTASDLGSDGLPLRTYHSATVAVNARYFVAKYITFKNTAGAAWPGQRGRQAVALRISADYAAFYSCLFLGYQDTLYDHRGRHYFKNCYIVGAVDFIFGNGRSLYQNCRLYAWPMGTTGSLTAQKRNDTSLNTGFAFVSCVVGGSGSVYLGRAWGNNSRVVFALTWMDRIIAPGGWNDWGIPARERSVYYALYKCSGPGSIVNRKVGWSTELTLQEAWPFLSIGFINGMDWLEEI</sequence>
<comment type="caution">
    <text evidence="1">The sequence shown here is derived from an EMBL/GenBank/DDBJ whole genome shotgun (WGS) entry which is preliminary data.</text>
</comment>
<organism evidence="1 2">
    <name type="scientific">Diphasiastrum complanatum</name>
    <name type="common">Issler's clubmoss</name>
    <name type="synonym">Lycopodium complanatum</name>
    <dbReference type="NCBI Taxonomy" id="34168"/>
    <lineage>
        <taxon>Eukaryota</taxon>
        <taxon>Viridiplantae</taxon>
        <taxon>Streptophyta</taxon>
        <taxon>Embryophyta</taxon>
        <taxon>Tracheophyta</taxon>
        <taxon>Lycopodiopsida</taxon>
        <taxon>Lycopodiales</taxon>
        <taxon>Lycopodiaceae</taxon>
        <taxon>Lycopodioideae</taxon>
        <taxon>Diphasiastrum</taxon>
    </lineage>
</organism>
<dbReference type="EMBL" id="CM055110">
    <property type="protein sequence ID" value="KAJ7522019.1"/>
    <property type="molecule type" value="Genomic_DNA"/>
</dbReference>
<evidence type="ECO:0000313" key="1">
    <source>
        <dbReference type="EMBL" id="KAJ7522019.1"/>
    </source>
</evidence>
<reference evidence="2" key="1">
    <citation type="journal article" date="2024" name="Proc. Natl. Acad. Sci. U.S.A.">
        <title>Extraordinary preservation of gene collinearity over three hundred million years revealed in homosporous lycophytes.</title>
        <authorList>
            <person name="Li C."/>
            <person name="Wickell D."/>
            <person name="Kuo L.Y."/>
            <person name="Chen X."/>
            <person name="Nie B."/>
            <person name="Liao X."/>
            <person name="Peng D."/>
            <person name="Ji J."/>
            <person name="Jenkins J."/>
            <person name="Williams M."/>
            <person name="Shu S."/>
            <person name="Plott C."/>
            <person name="Barry K."/>
            <person name="Rajasekar S."/>
            <person name="Grimwood J."/>
            <person name="Han X."/>
            <person name="Sun S."/>
            <person name="Hou Z."/>
            <person name="He W."/>
            <person name="Dai G."/>
            <person name="Sun C."/>
            <person name="Schmutz J."/>
            <person name="Leebens-Mack J.H."/>
            <person name="Li F.W."/>
            <person name="Wang L."/>
        </authorList>
    </citation>
    <scope>NUCLEOTIDE SEQUENCE [LARGE SCALE GENOMIC DNA]</scope>
    <source>
        <strain evidence="2">cv. PW_Plant_1</strain>
    </source>
</reference>
<protein>
    <submittedName>
        <fullName evidence="1">Uncharacterized protein</fullName>
    </submittedName>
</protein>
<evidence type="ECO:0000313" key="2">
    <source>
        <dbReference type="Proteomes" id="UP001162992"/>
    </source>
</evidence>
<accession>A0ACC2AWY4</accession>
<dbReference type="Proteomes" id="UP001162992">
    <property type="component" value="Chromosome 19"/>
</dbReference>
<proteinExistence type="predicted"/>
<name>A0ACC2AWY4_DIPCM</name>
<gene>
    <name evidence="1" type="ORF">O6H91_19G079300</name>
</gene>